<dbReference type="HAMAP" id="MF_00074">
    <property type="entry name" value="16SrRNA_methyltr_G"/>
    <property type="match status" value="1"/>
</dbReference>
<keyword evidence="5 6" id="KW-0949">S-adenosyl-L-methionine</keyword>
<feature type="binding site" evidence="6">
    <location>
        <position position="81"/>
    </location>
    <ligand>
        <name>S-adenosyl-L-methionine</name>
        <dbReference type="ChEBI" id="CHEBI:59789"/>
    </ligand>
</feature>
<evidence type="ECO:0000256" key="4">
    <source>
        <dbReference type="ARBA" id="ARBA00022679"/>
    </source>
</evidence>
<reference evidence="7 8" key="1">
    <citation type="journal article" date="2011" name="J. Bacteriol.">
        <title>Draft Genome Sequence of Gordonia neofelifaecis NRRL B-59395, a Cholesterol-Degrading Actinomycete.</title>
        <authorList>
            <person name="Ge F."/>
            <person name="Li W."/>
            <person name="Chen G."/>
            <person name="Liu Y."/>
            <person name="Zhang G."/>
            <person name="Yong B."/>
            <person name="Wang Q."/>
            <person name="Wang N."/>
            <person name="Huang Z."/>
            <person name="Li W."/>
            <person name="Wang J."/>
            <person name="Wu C."/>
            <person name="Xie Q."/>
            <person name="Liu G."/>
        </authorList>
    </citation>
    <scope>NUCLEOTIDE SEQUENCE [LARGE SCALE GENOMIC DNA]</scope>
    <source>
        <strain evidence="7 8">NRRL B-59395</strain>
    </source>
</reference>
<keyword evidence="8" id="KW-1185">Reference proteome</keyword>
<keyword evidence="3 6" id="KW-0489">Methyltransferase</keyword>
<gene>
    <name evidence="7" type="primary">gidB</name>
    <name evidence="6" type="synonym">rsmG</name>
    <name evidence="7" type="ORF">SCNU_13258</name>
</gene>
<dbReference type="CDD" id="cd02440">
    <property type="entry name" value="AdoMet_MTases"/>
    <property type="match status" value="1"/>
</dbReference>
<keyword evidence="1 6" id="KW-0963">Cytoplasm</keyword>
<dbReference type="InterPro" id="IPR003682">
    <property type="entry name" value="rRNA_ssu_MeTfrase_G"/>
</dbReference>
<comment type="caution">
    <text evidence="6">Lacks conserved residue(s) required for the propagation of feature annotation.</text>
</comment>
<sequence>MKCMSEDESAAVGEPTPEIASEVFGDRLPVAERYADILVQQGVLRGLIGPRELPQLWTRHLLNCAVLSEVIDDSETVIDIGSGAGLPGIPLAVARPDLEITLIEPLLRRTTFLDEVVEGLHLGNVTVIRGRAEEKAVLKQVRPADVVTSRAVAPLERLARWSAPLIRGGGRLVALKGQSAADEIARDWEKVMRFGIRDLTVEQCGTMLETPTTLIVGRRNESARDARAARRAARKN</sequence>
<feature type="binding site" evidence="6">
    <location>
        <position position="150"/>
    </location>
    <ligand>
        <name>S-adenosyl-L-methionine</name>
        <dbReference type="ChEBI" id="CHEBI:59789"/>
    </ligand>
</feature>
<evidence type="ECO:0000256" key="1">
    <source>
        <dbReference type="ARBA" id="ARBA00022490"/>
    </source>
</evidence>
<dbReference type="GO" id="GO:0070043">
    <property type="term" value="F:rRNA (guanine-N7-)-methyltransferase activity"/>
    <property type="evidence" value="ECO:0007669"/>
    <property type="project" value="UniProtKB-UniRule"/>
</dbReference>
<dbReference type="eggNOG" id="COG0357">
    <property type="taxonomic scope" value="Bacteria"/>
</dbReference>
<evidence type="ECO:0000256" key="3">
    <source>
        <dbReference type="ARBA" id="ARBA00022603"/>
    </source>
</evidence>
<organism evidence="7 8">
    <name type="scientific">Gordonia neofelifaecis NRRL B-59395</name>
    <dbReference type="NCBI Taxonomy" id="644548"/>
    <lineage>
        <taxon>Bacteria</taxon>
        <taxon>Bacillati</taxon>
        <taxon>Actinomycetota</taxon>
        <taxon>Actinomycetes</taxon>
        <taxon>Mycobacteriales</taxon>
        <taxon>Gordoniaceae</taxon>
        <taxon>Gordonia</taxon>
    </lineage>
</organism>
<keyword evidence="2 6" id="KW-0698">rRNA processing</keyword>
<evidence type="ECO:0000313" key="8">
    <source>
        <dbReference type="Proteomes" id="UP000035065"/>
    </source>
</evidence>
<dbReference type="Pfam" id="PF02527">
    <property type="entry name" value="GidB"/>
    <property type="match status" value="1"/>
</dbReference>
<name>F1YL92_9ACTN</name>
<evidence type="ECO:0000256" key="6">
    <source>
        <dbReference type="HAMAP-Rule" id="MF_00074"/>
    </source>
</evidence>
<accession>F1YL92</accession>
<evidence type="ECO:0000313" key="7">
    <source>
        <dbReference type="EMBL" id="EGD54552.1"/>
    </source>
</evidence>
<comment type="similarity">
    <text evidence="6">Belongs to the methyltransferase superfamily. RNA methyltransferase RsmG family.</text>
</comment>
<proteinExistence type="inferred from homology"/>
<comment type="function">
    <text evidence="6">Specifically methylates the N7 position of a guanine in 16S rRNA.</text>
</comment>
<dbReference type="RefSeq" id="WP_009679855.1">
    <property type="nucleotide sequence ID" value="NZ_AEUD01000011.1"/>
</dbReference>
<dbReference type="Proteomes" id="UP000035065">
    <property type="component" value="Unassembled WGS sequence"/>
</dbReference>
<feature type="binding site" evidence="6">
    <location>
        <position position="86"/>
    </location>
    <ligand>
        <name>S-adenosyl-L-methionine</name>
        <dbReference type="ChEBI" id="CHEBI:59789"/>
    </ligand>
</feature>
<dbReference type="STRING" id="644548.SCNU_13258"/>
<feature type="binding site" evidence="6">
    <location>
        <begin position="132"/>
        <end position="133"/>
    </location>
    <ligand>
        <name>S-adenosyl-L-methionine</name>
        <dbReference type="ChEBI" id="CHEBI:59789"/>
    </ligand>
</feature>
<dbReference type="EC" id="2.1.1.-" evidence="6"/>
<dbReference type="AlphaFoldDB" id="F1YL92"/>
<dbReference type="PANTHER" id="PTHR31760:SF0">
    <property type="entry name" value="S-ADENOSYL-L-METHIONINE-DEPENDENT METHYLTRANSFERASES SUPERFAMILY PROTEIN"/>
    <property type="match status" value="1"/>
</dbReference>
<evidence type="ECO:0000256" key="2">
    <source>
        <dbReference type="ARBA" id="ARBA00022552"/>
    </source>
</evidence>
<protein>
    <recommendedName>
        <fullName evidence="6">Ribosomal RNA small subunit methyltransferase G</fullName>
        <ecNumber evidence="6">2.1.1.-</ecNumber>
    </recommendedName>
    <alternativeName>
        <fullName evidence="6">16S rRNA 7-methylguanosine methyltransferase</fullName>
        <shortName evidence="6">16S rRNA m7G methyltransferase</shortName>
    </alternativeName>
</protein>
<dbReference type="EMBL" id="AEUD01000011">
    <property type="protein sequence ID" value="EGD54552.1"/>
    <property type="molecule type" value="Genomic_DNA"/>
</dbReference>
<dbReference type="GO" id="GO:0005829">
    <property type="term" value="C:cytosol"/>
    <property type="evidence" value="ECO:0007669"/>
    <property type="project" value="TreeGrafter"/>
</dbReference>
<keyword evidence="4 6" id="KW-0808">Transferase</keyword>
<evidence type="ECO:0000256" key="5">
    <source>
        <dbReference type="ARBA" id="ARBA00022691"/>
    </source>
</evidence>
<dbReference type="NCBIfam" id="TIGR00138">
    <property type="entry name" value="rsmG_gidB"/>
    <property type="match status" value="1"/>
</dbReference>
<dbReference type="PANTHER" id="PTHR31760">
    <property type="entry name" value="S-ADENOSYL-L-METHIONINE-DEPENDENT METHYLTRANSFERASES SUPERFAMILY PROTEIN"/>
    <property type="match status" value="1"/>
</dbReference>
<comment type="caution">
    <text evidence="7">The sequence shown here is derived from an EMBL/GenBank/DDBJ whole genome shotgun (WGS) entry which is preliminary data.</text>
</comment>
<dbReference type="InterPro" id="IPR029063">
    <property type="entry name" value="SAM-dependent_MTases_sf"/>
</dbReference>
<dbReference type="SUPFAM" id="SSF53335">
    <property type="entry name" value="S-adenosyl-L-methionine-dependent methyltransferases"/>
    <property type="match status" value="1"/>
</dbReference>
<comment type="subcellular location">
    <subcellularLocation>
        <location evidence="6">Cytoplasm</location>
    </subcellularLocation>
</comment>
<dbReference type="Gene3D" id="3.40.50.150">
    <property type="entry name" value="Vaccinia Virus protein VP39"/>
    <property type="match status" value="1"/>
</dbReference>